<feature type="transmembrane region" description="Helical" evidence="1">
    <location>
        <begin position="20"/>
        <end position="48"/>
    </location>
</feature>
<evidence type="ECO:0000313" key="3">
    <source>
        <dbReference type="Proteomes" id="UP001281614"/>
    </source>
</evidence>
<dbReference type="AlphaFoldDB" id="A0AAE0DA91"/>
<dbReference type="Proteomes" id="UP001281614">
    <property type="component" value="Unassembled WGS sequence"/>
</dbReference>
<proteinExistence type="predicted"/>
<keyword evidence="1" id="KW-0812">Transmembrane</keyword>
<evidence type="ECO:0000313" key="2">
    <source>
        <dbReference type="EMBL" id="KAK2772206.1"/>
    </source>
</evidence>
<evidence type="ECO:0000256" key="1">
    <source>
        <dbReference type="SAM" id="Phobius"/>
    </source>
</evidence>
<keyword evidence="1" id="KW-1133">Transmembrane helix</keyword>
<keyword evidence="3" id="KW-1185">Reference proteome</keyword>
<comment type="caution">
    <text evidence="2">The sequence shown here is derived from an EMBL/GenBank/DDBJ whole genome shotgun (WGS) entry which is preliminary data.</text>
</comment>
<reference evidence="2" key="1">
    <citation type="submission" date="2023-02" db="EMBL/GenBank/DDBJ databases">
        <title>Colletotrichum kahawae CIFC_Que2 genome sequencing and assembly.</title>
        <authorList>
            <person name="Baroncelli R."/>
        </authorList>
    </citation>
    <scope>NUCLEOTIDE SEQUENCE</scope>
    <source>
        <strain evidence="2">CIFC_Que2</strain>
    </source>
</reference>
<gene>
    <name evidence="2" type="ORF">CKAH01_14013</name>
</gene>
<dbReference type="EMBL" id="VYYT01000070">
    <property type="protein sequence ID" value="KAK2772206.1"/>
    <property type="molecule type" value="Genomic_DNA"/>
</dbReference>
<name>A0AAE0DA91_COLKA</name>
<accession>A0AAE0DA91</accession>
<keyword evidence="1" id="KW-0472">Membrane</keyword>
<protein>
    <submittedName>
        <fullName evidence="2">Uncharacterized protein</fullName>
    </submittedName>
</protein>
<organism evidence="2 3">
    <name type="scientific">Colletotrichum kahawae</name>
    <name type="common">Coffee berry disease fungus</name>
    <dbReference type="NCBI Taxonomy" id="34407"/>
    <lineage>
        <taxon>Eukaryota</taxon>
        <taxon>Fungi</taxon>
        <taxon>Dikarya</taxon>
        <taxon>Ascomycota</taxon>
        <taxon>Pezizomycotina</taxon>
        <taxon>Sordariomycetes</taxon>
        <taxon>Hypocreomycetidae</taxon>
        <taxon>Glomerellales</taxon>
        <taxon>Glomerellaceae</taxon>
        <taxon>Colletotrichum</taxon>
        <taxon>Colletotrichum gloeosporioides species complex</taxon>
    </lineage>
</organism>
<sequence length="132" mass="14896">MPPQHRHHESENPELVFNEFLVALVVVSAMAIFFLLMQIMASMLVHLWEFRQGQHEPRPVASSRSSLSSLSSLSSIEPLPAYSLMDPEAAPLLGNTSGSPPPEYQTFLREDNIHLQIEGRDDSWYTMETSSQ</sequence>